<reference evidence="3 4" key="1">
    <citation type="submission" date="2013-10" db="EMBL/GenBank/DDBJ databases">
        <title>The Genome Sequence of Acinetobacter indicus CIP 110367.</title>
        <authorList>
            <consortium name="The Broad Institute Genomics Platform"/>
            <consortium name="The Broad Institute Genome Sequencing Center for Infectious Disease"/>
            <person name="Cerqueira G."/>
            <person name="Feldgarden M."/>
            <person name="Courvalin P."/>
            <person name="Grillot-Courvalin C."/>
            <person name="Clermont D."/>
            <person name="Rocha E."/>
            <person name="Yoon E.-J."/>
            <person name="Nemec A."/>
            <person name="Young S.K."/>
            <person name="Zeng Q."/>
            <person name="Gargeya S."/>
            <person name="Fitzgerald M."/>
            <person name="Abouelleil A."/>
            <person name="Alvarado L."/>
            <person name="Berlin A.M."/>
            <person name="Chapman S.B."/>
            <person name="Gainer-Dewar J."/>
            <person name="Goldberg J."/>
            <person name="Gnerre S."/>
            <person name="Griggs A."/>
            <person name="Gujja S."/>
            <person name="Hansen M."/>
            <person name="Howarth C."/>
            <person name="Imamovic A."/>
            <person name="Ireland A."/>
            <person name="Larimer J."/>
            <person name="McCowan C."/>
            <person name="Murphy C."/>
            <person name="Pearson M."/>
            <person name="Poon T.W."/>
            <person name="Priest M."/>
            <person name="Roberts A."/>
            <person name="Saif S."/>
            <person name="Shea T."/>
            <person name="Sykes S."/>
            <person name="Wortman J."/>
            <person name="Nusbaum C."/>
            <person name="Birren B."/>
        </authorList>
    </citation>
    <scope>NUCLEOTIDE SEQUENCE [LARGE SCALE GENOMIC DNA]</scope>
    <source>
        <strain evidence="3 4">CIP 110367</strain>
    </source>
</reference>
<dbReference type="InterPro" id="IPR000620">
    <property type="entry name" value="EamA_dom"/>
</dbReference>
<dbReference type="eggNOG" id="COG0697">
    <property type="taxonomic scope" value="Bacteria"/>
</dbReference>
<accession>V2UJ52</accession>
<feature type="transmembrane region" description="Helical" evidence="1">
    <location>
        <begin position="248"/>
        <end position="268"/>
    </location>
</feature>
<keyword evidence="1" id="KW-0472">Membrane</keyword>
<dbReference type="HOGENOM" id="CLU_069810_0_0_6"/>
<comment type="caution">
    <text evidence="3">The sequence shown here is derived from an EMBL/GenBank/DDBJ whole genome shotgun (WGS) entry which is preliminary data.</text>
</comment>
<feature type="domain" description="EamA" evidence="2">
    <location>
        <begin position="30"/>
        <end position="168"/>
    </location>
</feature>
<dbReference type="Proteomes" id="UP000018415">
    <property type="component" value="Unassembled WGS sequence"/>
</dbReference>
<feature type="transmembrane region" description="Helical" evidence="1">
    <location>
        <begin position="214"/>
        <end position="236"/>
    </location>
</feature>
<feature type="domain" description="EamA" evidence="2">
    <location>
        <begin position="183"/>
        <end position="319"/>
    </location>
</feature>
<dbReference type="InterPro" id="IPR037185">
    <property type="entry name" value="EmrE-like"/>
</dbReference>
<sequence>MDEKWSNLCHERSRLNLIPDHIFHTRMASTWILFTLMAAFMQAWRNAFQKQLSMTVDVYGVTLARFIFALPFAVGYLSFLYLQQPVAKPVSFSGKFWLYIAVAAFSQILATILMVQLFKQKNYAIGVGLAKSEAILAALIGVALLGEYLSPLGWVGVVLGGVAVFLLSKGPAHTKLSVSTLAIGVGSGLSFAITSLLVREASLELENLPFSHRTGWVLCFVIGLQCISMLLYLGLFSPHTLQAMWQRLGLTFKVSICSFLASLGWFSAMSMQTVALVKTLGQIEILFSLLISAFFFKEKLARTDHLGLVLVVIAAMLVIWA</sequence>
<organism evidence="3 4">
    <name type="scientific">Acinetobacter indicus CIP 110367</name>
    <dbReference type="NCBI Taxonomy" id="1341679"/>
    <lineage>
        <taxon>Bacteria</taxon>
        <taxon>Pseudomonadati</taxon>
        <taxon>Pseudomonadota</taxon>
        <taxon>Gammaproteobacteria</taxon>
        <taxon>Moraxellales</taxon>
        <taxon>Moraxellaceae</taxon>
        <taxon>Acinetobacter</taxon>
    </lineage>
</organism>
<feature type="transmembrane region" description="Helical" evidence="1">
    <location>
        <begin position="274"/>
        <end position="296"/>
    </location>
</feature>
<keyword evidence="1" id="KW-1133">Transmembrane helix</keyword>
<dbReference type="SUPFAM" id="SSF103481">
    <property type="entry name" value="Multidrug resistance efflux transporter EmrE"/>
    <property type="match status" value="2"/>
</dbReference>
<feature type="transmembrane region" description="Helical" evidence="1">
    <location>
        <begin position="23"/>
        <end position="44"/>
    </location>
</feature>
<feature type="transmembrane region" description="Helical" evidence="1">
    <location>
        <begin position="151"/>
        <end position="168"/>
    </location>
</feature>
<evidence type="ECO:0000259" key="2">
    <source>
        <dbReference type="Pfam" id="PF00892"/>
    </source>
</evidence>
<feature type="transmembrane region" description="Helical" evidence="1">
    <location>
        <begin position="56"/>
        <end position="76"/>
    </location>
</feature>
<protein>
    <recommendedName>
        <fullName evidence="2">EamA domain-containing protein</fullName>
    </recommendedName>
</protein>
<dbReference type="GO" id="GO:0016020">
    <property type="term" value="C:membrane"/>
    <property type="evidence" value="ECO:0007669"/>
    <property type="project" value="InterPro"/>
</dbReference>
<feature type="transmembrane region" description="Helical" evidence="1">
    <location>
        <begin position="180"/>
        <end position="198"/>
    </location>
</feature>
<keyword evidence="4" id="KW-1185">Reference proteome</keyword>
<name>V2UJ52_9GAMM</name>
<proteinExistence type="predicted"/>
<evidence type="ECO:0000313" key="3">
    <source>
        <dbReference type="EMBL" id="ESK49992.1"/>
    </source>
</evidence>
<dbReference type="EMBL" id="AYET01000001">
    <property type="protein sequence ID" value="ESK49992.1"/>
    <property type="molecule type" value="Genomic_DNA"/>
</dbReference>
<feature type="transmembrane region" description="Helical" evidence="1">
    <location>
        <begin position="122"/>
        <end position="145"/>
    </location>
</feature>
<keyword evidence="1" id="KW-0812">Transmembrane</keyword>
<dbReference type="Pfam" id="PF00892">
    <property type="entry name" value="EamA"/>
    <property type="match status" value="2"/>
</dbReference>
<evidence type="ECO:0000313" key="4">
    <source>
        <dbReference type="Proteomes" id="UP000018415"/>
    </source>
</evidence>
<gene>
    <name evidence="3" type="ORF">P253_00849</name>
</gene>
<dbReference type="PATRIC" id="fig|1341679.3.peg.836"/>
<feature type="transmembrane region" description="Helical" evidence="1">
    <location>
        <begin position="96"/>
        <end position="115"/>
    </location>
</feature>
<evidence type="ECO:0000256" key="1">
    <source>
        <dbReference type="SAM" id="Phobius"/>
    </source>
</evidence>
<feature type="transmembrane region" description="Helical" evidence="1">
    <location>
        <begin position="303"/>
        <end position="320"/>
    </location>
</feature>
<dbReference type="AlphaFoldDB" id="V2UJ52"/>